<comment type="caution">
    <text evidence="2">The sequence shown here is derived from an EMBL/GenBank/DDBJ whole genome shotgun (WGS) entry which is preliminary data.</text>
</comment>
<accession>A0AAW9CAP7</accession>
<reference evidence="2" key="1">
    <citation type="journal article" date="2023" name="J Glob Antimicrob Resist">
        <title>Emergence of NDM-1 and KPC-3 carbapenemases in Kluyvera cryocrescens: Investigating genetic heterogeneity and acquisition routes of blaNDM-1 in Enterobacterales species in Portugal.</title>
        <authorList>
            <person name="Loiodice M."/>
            <person name="Ribeiro M."/>
            <person name="Peixe L."/>
            <person name="Novais A."/>
        </authorList>
    </citation>
    <scope>NUCLEOTIDE SEQUENCE</scope>
    <source>
        <strain evidence="2">K629</strain>
    </source>
</reference>
<evidence type="ECO:0000313" key="3">
    <source>
        <dbReference type="Proteomes" id="UP001276300"/>
    </source>
</evidence>
<dbReference type="PANTHER" id="PTHR30336:SF20">
    <property type="entry name" value="DUF218 DOMAIN-CONTAINING PROTEIN"/>
    <property type="match status" value="1"/>
</dbReference>
<dbReference type="Proteomes" id="UP001276300">
    <property type="component" value="Unassembled WGS sequence"/>
</dbReference>
<dbReference type="RefSeq" id="WP_318242917.1">
    <property type="nucleotide sequence ID" value="NZ_JAUEQX010000016.1"/>
</dbReference>
<protein>
    <submittedName>
        <fullName evidence="2">YdcF family protein</fullName>
    </submittedName>
</protein>
<feature type="domain" description="DUF218" evidence="1">
    <location>
        <begin position="38"/>
        <end position="173"/>
    </location>
</feature>
<proteinExistence type="predicted"/>
<dbReference type="InterPro" id="IPR003848">
    <property type="entry name" value="DUF218"/>
</dbReference>
<dbReference type="Gene3D" id="3.40.50.620">
    <property type="entry name" value="HUPs"/>
    <property type="match status" value="1"/>
</dbReference>
<evidence type="ECO:0000259" key="1">
    <source>
        <dbReference type="Pfam" id="PF02698"/>
    </source>
</evidence>
<evidence type="ECO:0000313" key="2">
    <source>
        <dbReference type="EMBL" id="MDW3778797.1"/>
    </source>
</evidence>
<dbReference type="PANTHER" id="PTHR30336">
    <property type="entry name" value="INNER MEMBRANE PROTEIN, PROBABLE PERMEASE"/>
    <property type="match status" value="1"/>
</dbReference>
<sequence length="264" mass="29239">MSLLCLPEATLAAANRLGRWLAQDDMAGEPAVANAPLVVLAGNAVMPTVDAACRLAKLSGGTLLICGGVGHSTSFLYQTIAQHPRYRAIAILDQPEATLLAEIAHRFWQIPRERIVIEDQSTNCGENAWFTRRVMERLGIEVPVATLVQDPTMQRRTMATFARAWQDVTVSPKWVSYPGYIPLLQNTPDGVAWEQPAEGLWSVGRYLSLILGELPRLRDDAQGYGPRGKDFIVHVEIPDEIEAAWQQLAAEPQLRQERADRHLA</sequence>
<dbReference type="InterPro" id="IPR014729">
    <property type="entry name" value="Rossmann-like_a/b/a_fold"/>
</dbReference>
<dbReference type="CDD" id="cd06259">
    <property type="entry name" value="YdcF-like"/>
    <property type="match status" value="1"/>
</dbReference>
<dbReference type="EMBL" id="JAUEQX010000016">
    <property type="protein sequence ID" value="MDW3778797.1"/>
    <property type="molecule type" value="Genomic_DNA"/>
</dbReference>
<dbReference type="GO" id="GO:0005886">
    <property type="term" value="C:plasma membrane"/>
    <property type="evidence" value="ECO:0007669"/>
    <property type="project" value="TreeGrafter"/>
</dbReference>
<gene>
    <name evidence="2" type="ORF">QWU01_18500</name>
</gene>
<dbReference type="Pfam" id="PF02698">
    <property type="entry name" value="DUF218"/>
    <property type="match status" value="1"/>
</dbReference>
<dbReference type="AlphaFoldDB" id="A0AAW9CAP7"/>
<name>A0AAW9CAP7_KLUCR</name>
<dbReference type="Gene3D" id="1.10.3620.10">
    <property type="entry name" value="YdcF like domain"/>
    <property type="match status" value="1"/>
</dbReference>
<dbReference type="InterPro" id="IPR051599">
    <property type="entry name" value="Cell_Envelope_Assoc"/>
</dbReference>
<organism evidence="2 3">
    <name type="scientific">Kluyvera cryocrescens</name>
    <name type="common">Kluyvera citrophila</name>
    <dbReference type="NCBI Taxonomy" id="580"/>
    <lineage>
        <taxon>Bacteria</taxon>
        <taxon>Pseudomonadati</taxon>
        <taxon>Pseudomonadota</taxon>
        <taxon>Gammaproteobacteria</taxon>
        <taxon>Enterobacterales</taxon>
        <taxon>Enterobacteriaceae</taxon>
        <taxon>Kluyvera</taxon>
    </lineage>
</organism>